<accession>A0A4Y2PQT8</accession>
<gene>
    <name evidence="2" type="ORF">AVEN_56473_1</name>
</gene>
<sequence length="108" mass="12348">MSRQTLKKMISKFGKIAELGCCKEEDGNAFQMKPRKKSLLPRSKERPVPNSSARALPIDLSHSWFTGQKALRSIVKWYPYKIQAVQALNPADSDEHTQFARLFGQNNR</sequence>
<evidence type="ECO:0000313" key="2">
    <source>
        <dbReference type="EMBL" id="GBN53472.1"/>
    </source>
</evidence>
<organism evidence="2 3">
    <name type="scientific">Araneus ventricosus</name>
    <name type="common">Orbweaver spider</name>
    <name type="synonym">Epeira ventricosa</name>
    <dbReference type="NCBI Taxonomy" id="182803"/>
    <lineage>
        <taxon>Eukaryota</taxon>
        <taxon>Metazoa</taxon>
        <taxon>Ecdysozoa</taxon>
        <taxon>Arthropoda</taxon>
        <taxon>Chelicerata</taxon>
        <taxon>Arachnida</taxon>
        <taxon>Araneae</taxon>
        <taxon>Araneomorphae</taxon>
        <taxon>Entelegynae</taxon>
        <taxon>Araneoidea</taxon>
        <taxon>Araneidae</taxon>
        <taxon>Araneus</taxon>
    </lineage>
</organism>
<comment type="caution">
    <text evidence="2">The sequence shown here is derived from an EMBL/GenBank/DDBJ whole genome shotgun (WGS) entry which is preliminary data.</text>
</comment>
<feature type="region of interest" description="Disordered" evidence="1">
    <location>
        <begin position="33"/>
        <end position="52"/>
    </location>
</feature>
<evidence type="ECO:0000313" key="3">
    <source>
        <dbReference type="Proteomes" id="UP000499080"/>
    </source>
</evidence>
<dbReference type="EMBL" id="BGPR01011893">
    <property type="protein sequence ID" value="GBN53472.1"/>
    <property type="molecule type" value="Genomic_DNA"/>
</dbReference>
<proteinExistence type="predicted"/>
<name>A0A4Y2PQT8_ARAVE</name>
<protein>
    <submittedName>
        <fullName evidence="2">Uncharacterized protein</fullName>
    </submittedName>
</protein>
<evidence type="ECO:0000256" key="1">
    <source>
        <dbReference type="SAM" id="MobiDB-lite"/>
    </source>
</evidence>
<dbReference type="Proteomes" id="UP000499080">
    <property type="component" value="Unassembled WGS sequence"/>
</dbReference>
<keyword evidence="3" id="KW-1185">Reference proteome</keyword>
<dbReference type="AlphaFoldDB" id="A0A4Y2PQT8"/>
<reference evidence="2 3" key="1">
    <citation type="journal article" date="2019" name="Sci. Rep.">
        <title>Orb-weaving spider Araneus ventricosus genome elucidates the spidroin gene catalogue.</title>
        <authorList>
            <person name="Kono N."/>
            <person name="Nakamura H."/>
            <person name="Ohtoshi R."/>
            <person name="Moran D.A.P."/>
            <person name="Shinohara A."/>
            <person name="Yoshida Y."/>
            <person name="Fujiwara M."/>
            <person name="Mori M."/>
            <person name="Tomita M."/>
            <person name="Arakawa K."/>
        </authorList>
    </citation>
    <scope>NUCLEOTIDE SEQUENCE [LARGE SCALE GENOMIC DNA]</scope>
</reference>